<comment type="caution">
    <text evidence="5">The sequence shown here is derived from an EMBL/GenBank/DDBJ whole genome shotgun (WGS) entry which is preliminary data.</text>
</comment>
<keyword evidence="2" id="KW-0704">Schiff base</keyword>
<dbReference type="GO" id="GO:0008675">
    <property type="term" value="F:2-dehydro-3-deoxy-phosphogluconate aldolase activity"/>
    <property type="evidence" value="ECO:0007669"/>
    <property type="project" value="UniProtKB-ARBA"/>
</dbReference>
<protein>
    <submittedName>
        <fullName evidence="5">Dihydrodipicolinate synthetase</fullName>
    </submittedName>
</protein>
<dbReference type="STRING" id="1160895.CM19_11500"/>
<evidence type="ECO:0000256" key="1">
    <source>
        <dbReference type="ARBA" id="ARBA00023239"/>
    </source>
</evidence>
<keyword evidence="1" id="KW-0456">Lyase</keyword>
<feature type="binding site" evidence="4">
    <location>
        <position position="44"/>
    </location>
    <ligand>
        <name>pyruvate</name>
        <dbReference type="ChEBI" id="CHEBI:15361"/>
    </ligand>
</feature>
<keyword evidence="6" id="KW-1185">Reference proteome</keyword>
<dbReference type="Pfam" id="PF00701">
    <property type="entry name" value="DHDPS"/>
    <property type="match status" value="1"/>
</dbReference>
<dbReference type="SUPFAM" id="SSF51569">
    <property type="entry name" value="Aldolase"/>
    <property type="match status" value="1"/>
</dbReference>
<feature type="active site" description="Proton donor/acceptor" evidence="3">
    <location>
        <position position="128"/>
    </location>
</feature>
<sequence>MKGIITSVVTPFGKNGEIRLDPLTVLSSFNTSRGVDGFWVLGTTGEFNMLTIEEKVSVTKKFSELSKEIIAGVSENSLVNAIKLAKEYADIGVKSIFSTPPIYHKPNEKGLITFFDGISKFSEKVYIYNIPSLVGYNVNLDVIIKLIDEGIIQGIKYTTQDFESFIKYLKETKRIKKEFEVFVGNDHYAMISLMYGADGVVSAVSNYAPEVMSNIYKNVKERNYEEAYKFQMMADMLSDSTSLTDYPCGVKIALRYRGIDVGSCRKPLEENIMADSSIYYTLKELNL</sequence>
<dbReference type="InterPro" id="IPR013785">
    <property type="entry name" value="Aldolase_TIM"/>
</dbReference>
<dbReference type="PIRSF" id="PIRSF001365">
    <property type="entry name" value="DHDPS"/>
    <property type="match status" value="1"/>
</dbReference>
<evidence type="ECO:0000256" key="4">
    <source>
        <dbReference type="PIRSR" id="PIRSR001365-2"/>
    </source>
</evidence>
<dbReference type="EMBL" id="JFZT01000057">
    <property type="protein sequence ID" value="EZQ02082.1"/>
    <property type="molecule type" value="Genomic_DNA"/>
</dbReference>
<dbReference type="PANTHER" id="PTHR12128:SF66">
    <property type="entry name" value="4-HYDROXY-2-OXOGLUTARATE ALDOLASE, MITOCHONDRIAL"/>
    <property type="match status" value="1"/>
</dbReference>
<dbReference type="Gene3D" id="3.20.20.70">
    <property type="entry name" value="Aldolase class I"/>
    <property type="match status" value="1"/>
</dbReference>
<dbReference type="Proteomes" id="UP000024332">
    <property type="component" value="Unassembled WGS sequence"/>
</dbReference>
<evidence type="ECO:0000256" key="3">
    <source>
        <dbReference type="PIRSR" id="PIRSR001365-1"/>
    </source>
</evidence>
<dbReference type="SMART" id="SM01130">
    <property type="entry name" value="DHDPS"/>
    <property type="match status" value="1"/>
</dbReference>
<gene>
    <name evidence="5" type="ORF">CM19_11500</name>
</gene>
<reference evidence="5 6" key="1">
    <citation type="submission" date="2014-03" db="EMBL/GenBank/DDBJ databases">
        <title>Draft genome sequence of the novel thermoacidophilic archaea Acidianus copahuensis ALE1 strain, isolated from Copahue volcanic area in Neuquen Argentina.</title>
        <authorList>
            <person name="Urbieta M.S."/>
            <person name="Rascovan N."/>
            <person name="Castro C."/>
            <person name="Revale S."/>
            <person name="Giaveno M.A."/>
            <person name="Vazquez M.P."/>
            <person name="Donati E.R."/>
        </authorList>
    </citation>
    <scope>NUCLEOTIDE SEQUENCE [LARGE SCALE GENOMIC DNA]</scope>
    <source>
        <strain evidence="5 6">ALE1</strain>
    </source>
</reference>
<evidence type="ECO:0000313" key="5">
    <source>
        <dbReference type="EMBL" id="EZQ02082.1"/>
    </source>
</evidence>
<dbReference type="PRINTS" id="PR00146">
    <property type="entry name" value="DHPICSNTHASE"/>
</dbReference>
<dbReference type="OrthoDB" id="33636at2157"/>
<name>A0A031LIW2_9CREN</name>
<feature type="binding site" evidence="4">
    <location>
        <position position="201"/>
    </location>
    <ligand>
        <name>pyruvate</name>
        <dbReference type="ChEBI" id="CHEBI:15361"/>
    </ligand>
</feature>
<dbReference type="CDD" id="cd00408">
    <property type="entry name" value="DHDPS-like"/>
    <property type="match status" value="1"/>
</dbReference>
<dbReference type="GO" id="GO:0044281">
    <property type="term" value="P:small molecule metabolic process"/>
    <property type="evidence" value="ECO:0007669"/>
    <property type="project" value="UniProtKB-ARBA"/>
</dbReference>
<dbReference type="AlphaFoldDB" id="A0A031LIW2"/>
<dbReference type="GO" id="GO:0008840">
    <property type="term" value="F:4-hydroxy-tetrahydrodipicolinate synthase activity"/>
    <property type="evidence" value="ECO:0007669"/>
    <property type="project" value="TreeGrafter"/>
</dbReference>
<dbReference type="PANTHER" id="PTHR12128">
    <property type="entry name" value="DIHYDRODIPICOLINATE SYNTHASE"/>
    <property type="match status" value="1"/>
</dbReference>
<evidence type="ECO:0000256" key="2">
    <source>
        <dbReference type="ARBA" id="ARBA00023270"/>
    </source>
</evidence>
<dbReference type="InterPro" id="IPR020625">
    <property type="entry name" value="Schiff_base-form_aldolases_AS"/>
</dbReference>
<dbReference type="InterPro" id="IPR002220">
    <property type="entry name" value="DapA-like"/>
</dbReference>
<evidence type="ECO:0000313" key="6">
    <source>
        <dbReference type="Proteomes" id="UP000024332"/>
    </source>
</evidence>
<proteinExistence type="predicted"/>
<dbReference type="RefSeq" id="WP_048100464.1">
    <property type="nucleotide sequence ID" value="NZ_JFZT01000057.1"/>
</dbReference>
<dbReference type="PROSITE" id="PS00666">
    <property type="entry name" value="DHDPS_2"/>
    <property type="match status" value="1"/>
</dbReference>
<feature type="active site" description="Schiff-base intermediate with substrate" evidence="3">
    <location>
        <position position="156"/>
    </location>
</feature>
<accession>A0A031LIW2</accession>
<organism evidence="5 6">
    <name type="scientific">Candidatus Acidianus copahuensis</name>
    <dbReference type="NCBI Taxonomy" id="1160895"/>
    <lineage>
        <taxon>Archaea</taxon>
        <taxon>Thermoproteota</taxon>
        <taxon>Thermoprotei</taxon>
        <taxon>Sulfolobales</taxon>
        <taxon>Sulfolobaceae</taxon>
        <taxon>Acidianus</taxon>
    </lineage>
</organism>